<dbReference type="Gene3D" id="2.160.20.120">
    <property type="match status" value="1"/>
</dbReference>
<sequence length="317" mass="34990">MKKSFKFGWLLLAVSIILLVIGGFAHGAKSVVFNGWRPMVYSNKANFKQQYPTEKFAQIDLTTNNADVTIKRGTSYRVEYHGRQSARPTVKVVNDRLTVRQKGSSQRSNGFIGFRWFDSQQGQNNHITVFVPDNVKLTKIRNLNNYGTTKIQGISTAYLEALGSEGDLQLENMNIDNANIEMRDSNQIHLQNTTLLAGLITSNDSDVVVEDGTLRNVEIQQADGDVTVRNVALAGGKMNVSDGDVHMSESIVTNGYHLYNQDGDNILTNVKAGGFDVATTDGDNHVFGNSNEDGRLHSGKTQNVFVIENTDGDNTVR</sequence>
<proteinExistence type="predicted"/>
<dbReference type="Pfam" id="PF13349">
    <property type="entry name" value="DUF4097"/>
    <property type="match status" value="1"/>
</dbReference>
<dbReference type="Proteomes" id="UP001055149">
    <property type="component" value="Unassembled WGS sequence"/>
</dbReference>
<keyword evidence="3" id="KW-1185">Reference proteome</keyword>
<feature type="domain" description="DUF4097" evidence="1">
    <location>
        <begin position="58"/>
        <end position="316"/>
    </location>
</feature>
<name>A0ABQ5JIF0_9LACO</name>
<dbReference type="EMBL" id="BQXH01000011">
    <property type="protein sequence ID" value="GKS81673.1"/>
    <property type="molecule type" value="Genomic_DNA"/>
</dbReference>
<dbReference type="RefSeq" id="WP_244055418.1">
    <property type="nucleotide sequence ID" value="NZ_BQXH01000011.1"/>
</dbReference>
<organism evidence="2 3">
    <name type="scientific">Ligilactobacillus pabuli</name>
    <dbReference type="NCBI Taxonomy" id="2886039"/>
    <lineage>
        <taxon>Bacteria</taxon>
        <taxon>Bacillati</taxon>
        <taxon>Bacillota</taxon>
        <taxon>Bacilli</taxon>
        <taxon>Lactobacillales</taxon>
        <taxon>Lactobacillaceae</taxon>
        <taxon>Ligilactobacillus</taxon>
    </lineage>
</organism>
<protein>
    <submittedName>
        <fullName evidence="2">Membrane protein</fullName>
    </submittedName>
</protein>
<gene>
    <name evidence="2" type="ORF">LPAF129_13590</name>
</gene>
<accession>A0ABQ5JIF0</accession>
<evidence type="ECO:0000313" key="2">
    <source>
        <dbReference type="EMBL" id="GKS81673.1"/>
    </source>
</evidence>
<reference evidence="2" key="1">
    <citation type="journal article" date="2022" name="Int. J. Syst. Evol. Microbiol.">
        <title>A novel species of lactic acid bacteria, Ligilactobacillus pabuli sp. nov., isolated from alfalfa silage.</title>
        <authorList>
            <person name="Tohno M."/>
            <person name="Tanizawa Y."/>
            <person name="Sawada H."/>
            <person name="Sakamoto M."/>
            <person name="Ohkuma M."/>
            <person name="Kobayashi H."/>
        </authorList>
    </citation>
    <scope>NUCLEOTIDE SEQUENCE</scope>
    <source>
        <strain evidence="2">AF129</strain>
    </source>
</reference>
<comment type="caution">
    <text evidence="2">The sequence shown here is derived from an EMBL/GenBank/DDBJ whole genome shotgun (WGS) entry which is preliminary data.</text>
</comment>
<evidence type="ECO:0000259" key="1">
    <source>
        <dbReference type="Pfam" id="PF13349"/>
    </source>
</evidence>
<evidence type="ECO:0000313" key="3">
    <source>
        <dbReference type="Proteomes" id="UP001055149"/>
    </source>
</evidence>
<dbReference type="InterPro" id="IPR025164">
    <property type="entry name" value="Toastrack_DUF4097"/>
</dbReference>